<reference evidence="1" key="1">
    <citation type="journal article" date="2015" name="Nature">
        <title>Complex archaea that bridge the gap between prokaryotes and eukaryotes.</title>
        <authorList>
            <person name="Spang A."/>
            <person name="Saw J.H."/>
            <person name="Jorgensen S.L."/>
            <person name="Zaremba-Niedzwiedzka K."/>
            <person name="Martijn J."/>
            <person name="Lind A.E."/>
            <person name="van Eijk R."/>
            <person name="Schleper C."/>
            <person name="Guy L."/>
            <person name="Ettema T.J."/>
        </authorList>
    </citation>
    <scope>NUCLEOTIDE SEQUENCE</scope>
</reference>
<sequence>MPEKQKPLDHWKDQIKKGIRYRSVFGKSKDWRRFKNYYRGTFYQKNQIYVNIMYSYARAMIPQIYFRNPRVLVTGMKPGLTMQARVVERIDNQLIRELGLKEQMKSMALDSFLCGRGPGIIGYDTEYGYKPEFASDEFEDSSLTSFNKKGERIEYNYNVKPGMPWFIRCNPEDFIVPWGTQRWNEAQWFAFRKMRPIKDIIEDPKYPSAGKKGLKGVYTSNLVRPEQTPQADREIQKFQETEDMNWVELWQIHDQRSGRVFVLSLDHDKFLRNDFDYLQMEGLPARVLGFNEDPDFFWWTPDAKYIEPQQLEINDIRTMAAKHRRAGLIKILYDKGVLGKDELSKLLDPDVKAAVAVDSGQHMDIRKAVTLFQSHVPPDLYASARETREDMREIIGFSRNQLGAFEAPGGRRTAHEAEIVRAASQIRVDERRDTMADMLSSVVRAWNQLIFANWSTEKVIDVIGQDGARHWVRFTGKQIKGEFEFKVSPEESIPENKMTQKTEAEKFMELAAKIPGMNMQYLLESYASHFDWIDPKQLFPRPGKGNSPEQPIGFQEFAGMGQGGPGASRFPGLV</sequence>
<dbReference type="AlphaFoldDB" id="A0A0F9R540"/>
<comment type="caution">
    <text evidence="1">The sequence shown here is derived from an EMBL/GenBank/DDBJ whole genome shotgun (WGS) entry which is preliminary data.</text>
</comment>
<dbReference type="InterPro" id="IPR032427">
    <property type="entry name" value="P22_portal"/>
</dbReference>
<accession>A0A0F9R540</accession>
<gene>
    <name evidence="1" type="ORF">LCGC14_0619970</name>
</gene>
<evidence type="ECO:0000313" key="1">
    <source>
        <dbReference type="EMBL" id="KKN51710.1"/>
    </source>
</evidence>
<organism evidence="1">
    <name type="scientific">marine sediment metagenome</name>
    <dbReference type="NCBI Taxonomy" id="412755"/>
    <lineage>
        <taxon>unclassified sequences</taxon>
        <taxon>metagenomes</taxon>
        <taxon>ecological metagenomes</taxon>
    </lineage>
</organism>
<name>A0A0F9R540_9ZZZZ</name>
<proteinExistence type="predicted"/>
<protein>
    <submittedName>
        <fullName evidence="1">Uncharacterized protein</fullName>
    </submittedName>
</protein>
<dbReference type="EMBL" id="LAZR01001051">
    <property type="protein sequence ID" value="KKN51710.1"/>
    <property type="molecule type" value="Genomic_DNA"/>
</dbReference>
<dbReference type="Pfam" id="PF16510">
    <property type="entry name" value="P22_portal"/>
    <property type="match status" value="1"/>
</dbReference>